<gene>
    <name evidence="3" type="ORF">WIX40_23310</name>
</gene>
<dbReference type="Proteomes" id="UP001362311">
    <property type="component" value="Unassembled WGS sequence"/>
</dbReference>
<dbReference type="InterPro" id="IPR002563">
    <property type="entry name" value="Flavin_Rdtase-like_dom"/>
</dbReference>
<dbReference type="GO" id="GO:0016646">
    <property type="term" value="F:oxidoreductase activity, acting on the CH-NH group of donors, NAD or NADP as acceptor"/>
    <property type="evidence" value="ECO:0007669"/>
    <property type="project" value="UniProtKB-ARBA"/>
</dbReference>
<dbReference type="SUPFAM" id="SSF50475">
    <property type="entry name" value="FMN-binding split barrel"/>
    <property type="match status" value="1"/>
</dbReference>
<dbReference type="PANTHER" id="PTHR30466">
    <property type="entry name" value="FLAVIN REDUCTASE"/>
    <property type="match status" value="1"/>
</dbReference>
<dbReference type="PANTHER" id="PTHR30466:SF1">
    <property type="entry name" value="FMN REDUCTASE (NADH) RUTF"/>
    <property type="match status" value="1"/>
</dbReference>
<feature type="domain" description="Flavin reductase like" evidence="2">
    <location>
        <begin position="16"/>
        <end position="162"/>
    </location>
</feature>
<dbReference type="InterPro" id="IPR012349">
    <property type="entry name" value="Split_barrel_FMN-bd"/>
</dbReference>
<dbReference type="Pfam" id="PF01613">
    <property type="entry name" value="Flavin_Reduct"/>
    <property type="match status" value="1"/>
</dbReference>
<proteinExistence type="predicted"/>
<dbReference type="SMART" id="SM00903">
    <property type="entry name" value="Flavin_Reduct"/>
    <property type="match status" value="1"/>
</dbReference>
<protein>
    <submittedName>
        <fullName evidence="3">Flavin reductase family protein</fullName>
    </submittedName>
</protein>
<comment type="caution">
    <text evidence="3">The sequence shown here is derived from an EMBL/GenBank/DDBJ whole genome shotgun (WGS) entry which is preliminary data.</text>
</comment>
<dbReference type="Gene3D" id="2.30.110.10">
    <property type="entry name" value="Electron Transport, Fmn-binding Protein, Chain A"/>
    <property type="match status" value="1"/>
</dbReference>
<evidence type="ECO:0000259" key="2">
    <source>
        <dbReference type="SMART" id="SM00903"/>
    </source>
</evidence>
<dbReference type="RefSeq" id="WP_339442528.1">
    <property type="nucleotide sequence ID" value="NZ_JBBHKQ010000003.1"/>
</dbReference>
<keyword evidence="1" id="KW-0560">Oxidoreductase</keyword>
<dbReference type="InterPro" id="IPR050268">
    <property type="entry name" value="NADH-dep_flavin_reductase"/>
</dbReference>
<name>A0ABD5K6H6_9HYPH</name>
<dbReference type="EMBL" id="JBBHKQ010000003">
    <property type="protein sequence ID" value="MEJ5903008.1"/>
    <property type="molecule type" value="Genomic_DNA"/>
</dbReference>
<sequence>MTNPEQNLTTQYKAGMRRLAAGVSLITTGQGDTRGGLIATAVNSVTAEPPTLLICVNQNASAHSIIDVCGNFCVNILPSAYIDIADQFSSSAKRLERFAKGTWQTLQSGAPVLVGALASFDCRVSDRIAYYSHTIFFGEILDVQMADAEMEPLIYLNRHFHGGVSPTLLNPT</sequence>
<reference evidence="3 4" key="1">
    <citation type="submission" date="2024-03" db="EMBL/GenBank/DDBJ databases">
        <title>Reference genomes for the five species model microbial community.</title>
        <authorList>
            <person name="Padfield D."/>
        </authorList>
    </citation>
    <scope>NUCLEOTIDE SEQUENCE [LARGE SCALE GENOMIC DNA]</scope>
    <source>
        <strain evidence="3 4">AB1</strain>
    </source>
</reference>
<evidence type="ECO:0000313" key="4">
    <source>
        <dbReference type="Proteomes" id="UP001362311"/>
    </source>
</evidence>
<evidence type="ECO:0000256" key="1">
    <source>
        <dbReference type="ARBA" id="ARBA00023002"/>
    </source>
</evidence>
<dbReference type="AlphaFoldDB" id="A0ABD5K6H6"/>
<organism evidence="3 4">
    <name type="scientific">Ochrobactrum teleogrylli</name>
    <dbReference type="NCBI Taxonomy" id="2479765"/>
    <lineage>
        <taxon>Bacteria</taxon>
        <taxon>Pseudomonadati</taxon>
        <taxon>Pseudomonadota</taxon>
        <taxon>Alphaproteobacteria</taxon>
        <taxon>Hyphomicrobiales</taxon>
        <taxon>Brucellaceae</taxon>
        <taxon>Brucella/Ochrobactrum group</taxon>
        <taxon>Ochrobactrum</taxon>
    </lineage>
</organism>
<evidence type="ECO:0000313" key="3">
    <source>
        <dbReference type="EMBL" id="MEJ5903008.1"/>
    </source>
</evidence>
<accession>A0ABD5K6H6</accession>